<evidence type="ECO:0000313" key="2">
    <source>
        <dbReference type="WBParaSite" id="PSAMB.scaffold1358size32551.g12633.t1"/>
    </source>
</evidence>
<proteinExistence type="predicted"/>
<reference evidence="2" key="1">
    <citation type="submission" date="2022-11" db="UniProtKB">
        <authorList>
            <consortium name="WormBaseParasite"/>
        </authorList>
    </citation>
    <scope>IDENTIFICATION</scope>
</reference>
<name>A0A914UY46_9BILA</name>
<dbReference type="Proteomes" id="UP000887566">
    <property type="component" value="Unplaced"/>
</dbReference>
<keyword evidence="1" id="KW-1185">Reference proteome</keyword>
<dbReference type="WBParaSite" id="PSAMB.scaffold1358size32551.g12633.t1">
    <property type="protein sequence ID" value="PSAMB.scaffold1358size32551.g12633.t1"/>
    <property type="gene ID" value="PSAMB.scaffold1358size32551.g12633"/>
</dbReference>
<evidence type="ECO:0000313" key="1">
    <source>
        <dbReference type="Proteomes" id="UP000887566"/>
    </source>
</evidence>
<dbReference type="AlphaFoldDB" id="A0A914UY46"/>
<organism evidence="1 2">
    <name type="scientific">Plectus sambesii</name>
    <dbReference type="NCBI Taxonomy" id="2011161"/>
    <lineage>
        <taxon>Eukaryota</taxon>
        <taxon>Metazoa</taxon>
        <taxon>Ecdysozoa</taxon>
        <taxon>Nematoda</taxon>
        <taxon>Chromadorea</taxon>
        <taxon>Plectida</taxon>
        <taxon>Plectina</taxon>
        <taxon>Plectoidea</taxon>
        <taxon>Plectidae</taxon>
        <taxon>Plectus</taxon>
    </lineage>
</organism>
<sequence>MTGRVVLLRGWSGADSTTEPSGFRDPPCPAPAVCQVRNGDCFATGWTRARPSANKMPLQVVERAVRATRETAIRPVPSRHLPSLTRALDRAPLAAGRRLLFAPVQ</sequence>
<protein>
    <submittedName>
        <fullName evidence="2">Uncharacterized protein</fullName>
    </submittedName>
</protein>
<accession>A0A914UY46</accession>